<comment type="subcellular location">
    <subcellularLocation>
        <location evidence="1">Cell membrane</location>
        <topology evidence="1">Multi-pass membrane protein</topology>
    </subcellularLocation>
</comment>
<evidence type="ECO:0000313" key="12">
    <source>
        <dbReference type="Proteomes" id="UP000360750"/>
    </source>
</evidence>
<reference evidence="11 12" key="1">
    <citation type="submission" date="2019-02" db="EMBL/GenBank/DDBJ databases">
        <authorList>
            <consortium name="Pathogen Informatics"/>
        </authorList>
    </citation>
    <scope>NUCLEOTIDE SEQUENCE [LARGE SCALE GENOMIC DNA]</scope>
    <source>
        <strain evidence="11 12">3012STDY6756503</strain>
    </source>
</reference>
<keyword evidence="4 9" id="KW-0812">Transmembrane</keyword>
<sequence>MGSSSDRVARNSDLEIAGLTVYLGFGRFADEPRIHRILVEHAVRGVRIQALLRVFLAAFVLLTVCLDPPNSAMAVSVVTGILYAAWCIAGCWAVMRHARFAVRWSWVGLPVDLLLMTILAVIASMSNDVSWTINALIAGFALMPMIAAVSLQPRLCALVVAATVVVYAVSTALSREANGEPWSVVVLRVLVIAALAVGAVLLAQLNRSRVITIGSLAAERAQLLDETMTIEERERGNLAESLHDGALQYILAARQELATLRDSADEETLDRVDGALRESARLLRTTLSELHPAVLEQAGLAVALTDLSSSYGNRAGAPTIAVDTAAWPSDLRTSADSLLFATARELLTNVIKHAGAENAEVTAEFEDSVARLVVLDDGVGLPGDVDVEDLLQRRQASGHIGLASRRVRIEGLGGRMRLENRPTGGLAAIVEMPARRL</sequence>
<dbReference type="Pfam" id="PF02518">
    <property type="entry name" value="HATPase_c"/>
    <property type="match status" value="1"/>
</dbReference>
<keyword evidence="5" id="KW-0418">Kinase</keyword>
<dbReference type="SUPFAM" id="SSF55874">
    <property type="entry name" value="ATPase domain of HSP90 chaperone/DNA topoisomerase II/histidine kinase"/>
    <property type="match status" value="1"/>
</dbReference>
<accession>A0ABD7V3Q8</accession>
<evidence type="ECO:0000256" key="8">
    <source>
        <dbReference type="ARBA" id="ARBA00023136"/>
    </source>
</evidence>
<proteinExistence type="predicted"/>
<dbReference type="RefSeq" id="WP_131734417.1">
    <property type="nucleotide sequence ID" value="NZ_CAACYD010000006.1"/>
</dbReference>
<keyword evidence="6 9" id="KW-1133">Transmembrane helix</keyword>
<name>A0ABD7V3Q8_9ACTN</name>
<dbReference type="CDD" id="cd16917">
    <property type="entry name" value="HATPase_UhpB-NarQ-NarX-like"/>
    <property type="match status" value="1"/>
</dbReference>
<evidence type="ECO:0000256" key="5">
    <source>
        <dbReference type="ARBA" id="ARBA00022777"/>
    </source>
</evidence>
<dbReference type="EMBL" id="CAACYD010000006">
    <property type="protein sequence ID" value="VFA88881.1"/>
    <property type="molecule type" value="Genomic_DNA"/>
</dbReference>
<dbReference type="PANTHER" id="PTHR24421">
    <property type="entry name" value="NITRATE/NITRITE SENSOR PROTEIN NARX-RELATED"/>
    <property type="match status" value="1"/>
</dbReference>
<dbReference type="InterPro" id="IPR003594">
    <property type="entry name" value="HATPase_dom"/>
</dbReference>
<dbReference type="AlphaFoldDB" id="A0ABD7V3Q8"/>
<feature type="transmembrane region" description="Helical" evidence="9">
    <location>
        <begin position="72"/>
        <end position="94"/>
    </location>
</feature>
<evidence type="ECO:0000256" key="6">
    <source>
        <dbReference type="ARBA" id="ARBA00022989"/>
    </source>
</evidence>
<evidence type="ECO:0000256" key="9">
    <source>
        <dbReference type="SAM" id="Phobius"/>
    </source>
</evidence>
<evidence type="ECO:0000256" key="7">
    <source>
        <dbReference type="ARBA" id="ARBA00023012"/>
    </source>
</evidence>
<dbReference type="GO" id="GO:0000160">
    <property type="term" value="P:phosphorelay signal transduction system"/>
    <property type="evidence" value="ECO:0007669"/>
    <property type="project" value="UniProtKB-KW"/>
</dbReference>
<dbReference type="EC" id="2.7.13.3" evidence="11"/>
<evidence type="ECO:0000256" key="2">
    <source>
        <dbReference type="ARBA" id="ARBA00022475"/>
    </source>
</evidence>
<feature type="transmembrane region" description="Helical" evidence="9">
    <location>
        <begin position="131"/>
        <end position="148"/>
    </location>
</feature>
<evidence type="ECO:0000313" key="11">
    <source>
        <dbReference type="EMBL" id="VFA88881.1"/>
    </source>
</evidence>
<gene>
    <name evidence="11" type="primary">narX_2</name>
    <name evidence="11" type="ORF">NCTC8139_02437</name>
</gene>
<organism evidence="11 12">
    <name type="scientific">Gordonia paraffinivorans</name>
    <dbReference type="NCBI Taxonomy" id="175628"/>
    <lineage>
        <taxon>Bacteria</taxon>
        <taxon>Bacillati</taxon>
        <taxon>Actinomycetota</taxon>
        <taxon>Actinomycetes</taxon>
        <taxon>Mycobacteriales</taxon>
        <taxon>Gordoniaceae</taxon>
        <taxon>Gordonia</taxon>
    </lineage>
</organism>
<dbReference type="GO" id="GO:0005886">
    <property type="term" value="C:plasma membrane"/>
    <property type="evidence" value="ECO:0007669"/>
    <property type="project" value="UniProtKB-SubCell"/>
</dbReference>
<feature type="transmembrane region" description="Helical" evidence="9">
    <location>
        <begin position="50"/>
        <end position="66"/>
    </location>
</feature>
<comment type="caution">
    <text evidence="11">The sequence shown here is derived from an EMBL/GenBank/DDBJ whole genome shotgun (WGS) entry which is preliminary data.</text>
</comment>
<keyword evidence="8 9" id="KW-0472">Membrane</keyword>
<dbReference type="GO" id="GO:0004673">
    <property type="term" value="F:protein histidine kinase activity"/>
    <property type="evidence" value="ECO:0007669"/>
    <property type="project" value="UniProtKB-EC"/>
</dbReference>
<keyword evidence="2" id="KW-1003">Cell membrane</keyword>
<dbReference type="PANTHER" id="PTHR24421:SF37">
    <property type="entry name" value="SENSOR HISTIDINE KINASE NARS"/>
    <property type="match status" value="1"/>
</dbReference>
<feature type="transmembrane region" description="Helical" evidence="9">
    <location>
        <begin position="155"/>
        <end position="173"/>
    </location>
</feature>
<dbReference type="Gene3D" id="3.30.565.10">
    <property type="entry name" value="Histidine kinase-like ATPase, C-terminal domain"/>
    <property type="match status" value="1"/>
</dbReference>
<feature type="transmembrane region" description="Helical" evidence="9">
    <location>
        <begin position="106"/>
        <end position="125"/>
    </location>
</feature>
<feature type="transmembrane region" description="Helical" evidence="9">
    <location>
        <begin position="185"/>
        <end position="203"/>
    </location>
</feature>
<keyword evidence="7" id="KW-0902">Two-component regulatory system</keyword>
<keyword evidence="3 11" id="KW-0808">Transferase</keyword>
<evidence type="ECO:0000256" key="3">
    <source>
        <dbReference type="ARBA" id="ARBA00022679"/>
    </source>
</evidence>
<dbReference type="GeneID" id="60750436"/>
<evidence type="ECO:0000256" key="4">
    <source>
        <dbReference type="ARBA" id="ARBA00022692"/>
    </source>
</evidence>
<dbReference type="Proteomes" id="UP000360750">
    <property type="component" value="Unassembled WGS sequence"/>
</dbReference>
<dbReference type="InterPro" id="IPR050482">
    <property type="entry name" value="Sensor_HK_TwoCompSys"/>
</dbReference>
<evidence type="ECO:0000256" key="1">
    <source>
        <dbReference type="ARBA" id="ARBA00004651"/>
    </source>
</evidence>
<feature type="domain" description="Histidine kinase/HSP90-like ATPase" evidence="10">
    <location>
        <begin position="339"/>
        <end position="435"/>
    </location>
</feature>
<evidence type="ECO:0000259" key="10">
    <source>
        <dbReference type="Pfam" id="PF02518"/>
    </source>
</evidence>
<dbReference type="InterPro" id="IPR036890">
    <property type="entry name" value="HATPase_C_sf"/>
</dbReference>
<protein>
    <submittedName>
        <fullName evidence="11">Nitrate/nitrite sensor protein narX</fullName>
        <ecNumber evidence="11">2.7.13.3</ecNumber>
    </submittedName>
</protein>